<dbReference type="GO" id="GO:0016787">
    <property type="term" value="F:hydrolase activity"/>
    <property type="evidence" value="ECO:0007669"/>
    <property type="project" value="UniProtKB-KW"/>
</dbReference>
<evidence type="ECO:0000259" key="3">
    <source>
        <dbReference type="Pfam" id="PF07944"/>
    </source>
</evidence>
<keyword evidence="1" id="KW-0732">Signal</keyword>
<evidence type="ECO:0000313" key="9">
    <source>
        <dbReference type="Proteomes" id="UP000283616"/>
    </source>
</evidence>
<feature type="domain" description="Non-reducing end beta-L-arabinofuranosidase-like GH127 C-terminal" evidence="5">
    <location>
        <begin position="541"/>
        <end position="646"/>
    </location>
</feature>
<feature type="domain" description="Non-reducing end beta-L-arabinofuranosidase-like GH127 middle" evidence="4">
    <location>
        <begin position="426"/>
        <end position="539"/>
    </location>
</feature>
<dbReference type="InterPro" id="IPR049174">
    <property type="entry name" value="Beta-AFase-like"/>
</dbReference>
<dbReference type="InterPro" id="IPR000421">
    <property type="entry name" value="FA58C"/>
</dbReference>
<dbReference type="EMBL" id="QROV01000023">
    <property type="protein sequence ID" value="RHL55557.1"/>
    <property type="molecule type" value="Genomic_DNA"/>
</dbReference>
<dbReference type="Pfam" id="PF00754">
    <property type="entry name" value="F5_F8_type_C"/>
    <property type="match status" value="1"/>
</dbReference>
<feature type="signal peptide" evidence="1">
    <location>
        <begin position="1"/>
        <end position="21"/>
    </location>
</feature>
<keyword evidence="7" id="KW-0378">Hydrolase</keyword>
<evidence type="ECO:0000313" key="8">
    <source>
        <dbReference type="EMBL" id="UYU69446.1"/>
    </source>
</evidence>
<evidence type="ECO:0000259" key="5">
    <source>
        <dbReference type="Pfam" id="PF20737"/>
    </source>
</evidence>
<feature type="domain" description="Non-reducing end beta-L-arabinofuranosidase-like GH127 catalytic" evidence="3">
    <location>
        <begin position="35"/>
        <end position="416"/>
    </location>
</feature>
<dbReference type="InterPro" id="IPR049046">
    <property type="entry name" value="Beta-AFase-like_GH127_middle"/>
</dbReference>
<protein>
    <submittedName>
        <fullName evidence="7">Glycoside hydrolase family 127 protein</fullName>
    </submittedName>
</protein>
<dbReference type="Proteomes" id="UP001156216">
    <property type="component" value="Chromosome"/>
</dbReference>
<gene>
    <name evidence="7" type="ORF">DW011_18210</name>
    <name evidence="6" type="ORF">GAN59_00845</name>
    <name evidence="8" type="ORF">KQP59_14145</name>
</gene>
<dbReference type="InterPro" id="IPR008979">
    <property type="entry name" value="Galactose-bd-like_sf"/>
</dbReference>
<dbReference type="PANTHER" id="PTHR43465">
    <property type="entry name" value="DUF1680 DOMAIN PROTEIN (AFU_ORTHOLOGUE AFUA_1G08910)"/>
    <property type="match status" value="1"/>
</dbReference>
<dbReference type="PANTHER" id="PTHR43465:SF2">
    <property type="entry name" value="DUF1680 DOMAIN PROTEIN (AFU_ORTHOLOGUE AFUA_1G08910)"/>
    <property type="match status" value="1"/>
</dbReference>
<evidence type="ECO:0000313" key="10">
    <source>
        <dbReference type="Proteomes" id="UP000488521"/>
    </source>
</evidence>
<dbReference type="EMBL" id="CP083681">
    <property type="protein sequence ID" value="UYU69446.1"/>
    <property type="molecule type" value="Genomic_DNA"/>
</dbReference>
<sequence>MKNRKACIMIALLLGMQTVFAQKADYNITPIPFNKVRLTDSFWTQRVHTNKEVTIPIAFSHCESTGRIDNFKVAGGLMEGKFKSESPFDDSDVSKVIEGAAYALSADEDPELEAYVDSVISYMKAAQEEDGYLYTYRTIMGNDSHPWIGSKRWEKTHILSHELYNLGHMFEAGVAYYQATHKRELLDVCIKAADLLCKDFGWEALQTFPGHQEVEIGLVKLYRVTGEKKYLDLAKFFLDARGKCNLPGDAYNQSHKPVIEQDEAVGHSVRALYMYTAMADVAALTGDMSYIEASKKLWEDIAKTKLYITGGVGAAGGHEGFGGKYELPNLTAYCETCAAIANVFWNERLFLLEGDAKYIDVLERALYNNVLSGVSVSGDRFFYPNPLESNYGANRSAWFGCACCPSNVSRFIPSVSGYVYAVKDDQIYVNLFIPTTSTFKVGKRDITITQTGNMPWEGLTEITVAPAKRSTFSVKVRIPGWAREEAAPDNELYCFKDKSAKKTVVKVNGQSVPIQLDKGYLTIHREWRKGDKITVNFPLEVRRVACNTKVTANLDKVALQRGPIVYCSEGIDFREPRILDILLPDTAAISCKMDTLLNGMITLHAKAYHTQRDSTGQTNLADRIDFKAIPYYAWAQRKPSPMLMWYATTKDAAKPKPAATIANLSKVDGSVNNMSIEAIRDQLLPAGSNDHNLPFFHWWPHSNQTEWVSYTFDKPYTISKSRIFWFSDGGGCKAPLRWRLYYDNNGNWEEVKAKNEYGIQLNIINTTDFEPVTTKAVKIEVDLPQDCASGIHEWIIE</sequence>
<reference evidence="7 9" key="1">
    <citation type="submission" date="2018-08" db="EMBL/GenBank/DDBJ databases">
        <title>A genome reference for cultivated species of the human gut microbiota.</title>
        <authorList>
            <person name="Zou Y."/>
            <person name="Xue W."/>
            <person name="Luo G."/>
        </authorList>
    </citation>
    <scope>NUCLEOTIDE SEQUENCE [LARGE SCALE GENOMIC DNA]</scope>
    <source>
        <strain evidence="7 9">AF37-12</strain>
    </source>
</reference>
<dbReference type="SUPFAM" id="SSF48208">
    <property type="entry name" value="Six-hairpin glycosidases"/>
    <property type="match status" value="1"/>
</dbReference>
<evidence type="ECO:0000256" key="1">
    <source>
        <dbReference type="SAM" id="SignalP"/>
    </source>
</evidence>
<feature type="domain" description="F5/8 type C" evidence="2">
    <location>
        <begin position="697"/>
        <end position="782"/>
    </location>
</feature>
<reference evidence="6 10" key="2">
    <citation type="journal article" date="2019" name="Nat. Med.">
        <title>A library of human gut bacterial isolates paired with longitudinal multiomics data enables mechanistic microbiome research.</title>
        <authorList>
            <person name="Poyet M."/>
            <person name="Groussin M."/>
            <person name="Gibbons S.M."/>
            <person name="Avila-Pacheco J."/>
            <person name="Jiang X."/>
            <person name="Kearney S.M."/>
            <person name="Perrotta A.R."/>
            <person name="Berdy B."/>
            <person name="Zhao S."/>
            <person name="Lieberman T.D."/>
            <person name="Swanson P.K."/>
            <person name="Smith M."/>
            <person name="Roesemann S."/>
            <person name="Alexander J.E."/>
            <person name="Rich S.A."/>
            <person name="Livny J."/>
            <person name="Vlamakis H."/>
            <person name="Clish C."/>
            <person name="Bullock K."/>
            <person name="Deik A."/>
            <person name="Scott J."/>
            <person name="Pierce K.A."/>
            <person name="Xavier R.J."/>
            <person name="Alm E.J."/>
        </authorList>
    </citation>
    <scope>NUCLEOTIDE SEQUENCE [LARGE SCALE GENOMIC DNA]</scope>
    <source>
        <strain evidence="6 10">BIOML-A156</strain>
    </source>
</reference>
<dbReference type="RefSeq" id="WP_022471419.1">
    <property type="nucleotide sequence ID" value="NZ_AP022660.1"/>
</dbReference>
<dbReference type="InterPro" id="IPR008928">
    <property type="entry name" value="6-hairpin_glycosidase_sf"/>
</dbReference>
<feature type="chain" id="PRO_5040595459" evidence="1">
    <location>
        <begin position="22"/>
        <end position="797"/>
    </location>
</feature>
<dbReference type="AlphaFoldDB" id="A0A415LXC5"/>
<dbReference type="Pfam" id="PF20737">
    <property type="entry name" value="Glyco_hydro127C"/>
    <property type="match status" value="1"/>
</dbReference>
<evidence type="ECO:0000259" key="4">
    <source>
        <dbReference type="Pfam" id="PF20736"/>
    </source>
</evidence>
<dbReference type="Pfam" id="PF07944">
    <property type="entry name" value="Beta-AFase-like_GH127_cat"/>
    <property type="match status" value="1"/>
</dbReference>
<accession>A0A415LXC5</accession>
<evidence type="ECO:0000313" key="6">
    <source>
        <dbReference type="EMBL" id="KAB4479111.1"/>
    </source>
</evidence>
<proteinExistence type="predicted"/>
<dbReference type="SUPFAM" id="SSF49785">
    <property type="entry name" value="Galactose-binding domain-like"/>
    <property type="match status" value="1"/>
</dbReference>
<organism evidence="7 9">
    <name type="scientific">Bacteroides thetaiotaomicron</name>
    <dbReference type="NCBI Taxonomy" id="818"/>
    <lineage>
        <taxon>Bacteria</taxon>
        <taxon>Pseudomonadati</taxon>
        <taxon>Bacteroidota</taxon>
        <taxon>Bacteroidia</taxon>
        <taxon>Bacteroidales</taxon>
        <taxon>Bacteroidaceae</taxon>
        <taxon>Bacteroides</taxon>
    </lineage>
</organism>
<reference evidence="8" key="3">
    <citation type="submission" date="2021-06" db="EMBL/GenBank/DDBJ databases">
        <title>Interrogation of the integrated mobile genetic elements in gut-associated Bacteroides with a consensus prediction approach.</title>
        <authorList>
            <person name="Campbell D.E."/>
            <person name="Leigh J.R."/>
            <person name="Kim T."/>
            <person name="England W."/>
            <person name="Whitaker R.J."/>
            <person name="Degnan P.H."/>
        </authorList>
    </citation>
    <scope>NUCLEOTIDE SEQUENCE</scope>
    <source>
        <strain evidence="8">VPI-BTDOT2</strain>
    </source>
</reference>
<dbReference type="InterPro" id="IPR049049">
    <property type="entry name" value="Beta-AFase-like_GH127_C"/>
</dbReference>
<dbReference type="EMBL" id="WCRS01000001">
    <property type="protein sequence ID" value="KAB4479111.1"/>
    <property type="molecule type" value="Genomic_DNA"/>
</dbReference>
<dbReference type="Proteomes" id="UP000283616">
    <property type="component" value="Unassembled WGS sequence"/>
</dbReference>
<dbReference type="Pfam" id="PF20736">
    <property type="entry name" value="Glyco_hydro127M"/>
    <property type="match status" value="1"/>
</dbReference>
<evidence type="ECO:0000313" key="7">
    <source>
        <dbReference type="EMBL" id="RHL55557.1"/>
    </source>
</evidence>
<dbReference type="InterPro" id="IPR012878">
    <property type="entry name" value="Beta-AFase-like_GH127_cat"/>
</dbReference>
<name>A0A415LXC5_BACT4</name>
<dbReference type="GO" id="GO:0005975">
    <property type="term" value="P:carbohydrate metabolic process"/>
    <property type="evidence" value="ECO:0007669"/>
    <property type="project" value="InterPro"/>
</dbReference>
<dbReference type="Gene3D" id="2.60.120.260">
    <property type="entry name" value="Galactose-binding domain-like"/>
    <property type="match status" value="1"/>
</dbReference>
<evidence type="ECO:0000259" key="2">
    <source>
        <dbReference type="Pfam" id="PF00754"/>
    </source>
</evidence>
<dbReference type="Proteomes" id="UP000488521">
    <property type="component" value="Unassembled WGS sequence"/>
</dbReference>